<sequence length="180" mass="19186">MATVVRATELRDAPYRDAAVVAKLMSESSLMVVNRKGGWCQAQFGEQEGWVRMTALRFEAKGVESESTAGEDVSAAFNFLTTGRSGYTGVTAATGIRGLDSADVMNATPNHKAVRDLDWFKADLEEAKQFAAEGGLVAKEVAYVEEEKSGGFFSGGAKSQEESAEFKKKSPFPIGLGGGD</sequence>
<organism evidence="2 3">
    <name type="scientific">Solemya velesiana gill symbiont</name>
    <dbReference type="NCBI Taxonomy" id="1918948"/>
    <lineage>
        <taxon>Bacteria</taxon>
        <taxon>Pseudomonadati</taxon>
        <taxon>Pseudomonadota</taxon>
        <taxon>Gammaproteobacteria</taxon>
        <taxon>sulfur-oxidizing symbionts</taxon>
    </lineage>
</organism>
<dbReference type="InterPro" id="IPR010466">
    <property type="entry name" value="DUF1058"/>
</dbReference>
<name>A0A1T2KXM4_9GAMM</name>
<proteinExistence type="predicted"/>
<dbReference type="AlphaFoldDB" id="A0A1T2KXM4"/>
<comment type="caution">
    <text evidence="2">The sequence shown here is derived from an EMBL/GenBank/DDBJ whole genome shotgun (WGS) entry which is preliminary data.</text>
</comment>
<dbReference type="Pfam" id="PF06347">
    <property type="entry name" value="SH3_4"/>
    <property type="match status" value="1"/>
</dbReference>
<feature type="compositionally biased region" description="Basic and acidic residues" evidence="1">
    <location>
        <begin position="159"/>
        <end position="168"/>
    </location>
</feature>
<evidence type="ECO:0000256" key="1">
    <source>
        <dbReference type="SAM" id="MobiDB-lite"/>
    </source>
</evidence>
<keyword evidence="3" id="KW-1185">Reference proteome</keyword>
<feature type="region of interest" description="Disordered" evidence="1">
    <location>
        <begin position="150"/>
        <end position="180"/>
    </location>
</feature>
<gene>
    <name evidence="2" type="ORF">BOW51_01605</name>
</gene>
<reference evidence="2 3" key="1">
    <citation type="submission" date="2016-11" db="EMBL/GenBank/DDBJ databases">
        <title>Mixed transmission modes and dynamic genome evolution in an obligate animal-bacterial symbiosis.</title>
        <authorList>
            <person name="Russell S.L."/>
            <person name="Corbett-Detig R.B."/>
            <person name="Cavanaugh C.M."/>
        </authorList>
    </citation>
    <scope>NUCLEOTIDE SEQUENCE [LARGE SCALE GENOMIC DNA]</scope>
    <source>
        <strain evidence="2">Se-Cadez</strain>
    </source>
</reference>
<protein>
    <recommendedName>
        <fullName evidence="4">SH3b domain-containing protein</fullName>
    </recommendedName>
</protein>
<evidence type="ECO:0000313" key="3">
    <source>
        <dbReference type="Proteomes" id="UP000190896"/>
    </source>
</evidence>
<dbReference type="Gene3D" id="2.30.30.40">
    <property type="entry name" value="SH3 Domains"/>
    <property type="match status" value="1"/>
</dbReference>
<evidence type="ECO:0000313" key="2">
    <source>
        <dbReference type="EMBL" id="OOZ37617.1"/>
    </source>
</evidence>
<dbReference type="EMBL" id="MPRJ01000006">
    <property type="protein sequence ID" value="OOZ37617.1"/>
    <property type="molecule type" value="Genomic_DNA"/>
</dbReference>
<accession>A0A1T2KXM4</accession>
<evidence type="ECO:0008006" key="4">
    <source>
        <dbReference type="Google" id="ProtNLM"/>
    </source>
</evidence>
<dbReference type="Proteomes" id="UP000190896">
    <property type="component" value="Unassembled WGS sequence"/>
</dbReference>